<dbReference type="GO" id="GO:0051287">
    <property type="term" value="F:NAD binding"/>
    <property type="evidence" value="ECO:0007669"/>
    <property type="project" value="InterPro"/>
</dbReference>
<proteinExistence type="inferred from homology"/>
<name>W4VPW2_9BACI</name>
<evidence type="ECO:0000259" key="5">
    <source>
        <dbReference type="Pfam" id="PF03446"/>
    </source>
</evidence>
<dbReference type="PIRSF" id="PIRSF000103">
    <property type="entry name" value="HIBADH"/>
    <property type="match status" value="1"/>
</dbReference>
<feature type="domain" description="6-phosphogluconate dehydrogenase NADP-binding" evidence="5">
    <location>
        <begin position="2"/>
        <end position="161"/>
    </location>
</feature>
<evidence type="ECO:0000256" key="4">
    <source>
        <dbReference type="PIRSR" id="PIRSR000103-1"/>
    </source>
</evidence>
<dbReference type="SUPFAM" id="SSF51735">
    <property type="entry name" value="NAD(P)-binding Rossmann-fold domains"/>
    <property type="match status" value="1"/>
</dbReference>
<feature type="active site" evidence="4">
    <location>
        <position position="170"/>
    </location>
</feature>
<evidence type="ECO:0000313" key="7">
    <source>
        <dbReference type="EMBL" id="GAE95400.1"/>
    </source>
</evidence>
<accession>W4VPW2</accession>
<dbReference type="InterPro" id="IPR013328">
    <property type="entry name" value="6PGD_dom2"/>
</dbReference>
<dbReference type="NCBIfam" id="TIGR01505">
    <property type="entry name" value="tartro_sem_red"/>
    <property type="match status" value="1"/>
</dbReference>
<dbReference type="SUPFAM" id="SSF48179">
    <property type="entry name" value="6-phosphogluconate dehydrogenase C-terminal domain-like"/>
    <property type="match status" value="1"/>
</dbReference>
<dbReference type="PROSITE" id="PS00895">
    <property type="entry name" value="3_HYDROXYISOBUT_DH"/>
    <property type="match status" value="1"/>
</dbReference>
<dbReference type="PANTHER" id="PTHR43060">
    <property type="entry name" value="3-HYDROXYISOBUTYRATE DEHYDROGENASE-LIKE 1, MITOCHONDRIAL-RELATED"/>
    <property type="match status" value="1"/>
</dbReference>
<dbReference type="Gene3D" id="1.10.1040.10">
    <property type="entry name" value="N-(1-d-carboxylethyl)-l-norvaline Dehydrogenase, domain 2"/>
    <property type="match status" value="1"/>
</dbReference>
<dbReference type="InterPro" id="IPR006398">
    <property type="entry name" value="Tartro_sem_red"/>
</dbReference>
<keyword evidence="3" id="KW-0520">NAD</keyword>
<dbReference type="PANTHER" id="PTHR43060:SF3">
    <property type="entry name" value="2-HYDROXY-3-OXOPROPIONATE REDUCTASE"/>
    <property type="match status" value="1"/>
</dbReference>
<evidence type="ECO:0000256" key="2">
    <source>
        <dbReference type="ARBA" id="ARBA00023002"/>
    </source>
</evidence>
<protein>
    <submittedName>
        <fullName evidence="7">2-hydroxy-3-oxopropionate reductase</fullName>
    </submittedName>
</protein>
<evidence type="ECO:0000313" key="8">
    <source>
        <dbReference type="Proteomes" id="UP000019102"/>
    </source>
</evidence>
<dbReference type="OrthoDB" id="9786703at2"/>
<reference evidence="7 8" key="1">
    <citation type="journal article" date="2014" name="Genome Announc.">
        <title>Draft Genome Sequence of the Boron-Tolerant and Moderately Halotolerant Bacterium Gracilibacillus boraciitolerans JCM 21714T.</title>
        <authorList>
            <person name="Ahmed I."/>
            <person name="Oshima K."/>
            <person name="Suda W."/>
            <person name="Kitamura K."/>
            <person name="Iida T."/>
            <person name="Ohmori Y."/>
            <person name="Fujiwara T."/>
            <person name="Hattori M."/>
            <person name="Ohkuma M."/>
        </authorList>
    </citation>
    <scope>NUCLEOTIDE SEQUENCE [LARGE SCALE GENOMIC DNA]</scope>
    <source>
        <strain evidence="7 8">JCM 21714</strain>
    </source>
</reference>
<dbReference type="GO" id="GO:0008679">
    <property type="term" value="F:2-hydroxy-3-oxopropionate reductase activity"/>
    <property type="evidence" value="ECO:0007669"/>
    <property type="project" value="InterPro"/>
</dbReference>
<evidence type="ECO:0000256" key="1">
    <source>
        <dbReference type="ARBA" id="ARBA00009080"/>
    </source>
</evidence>
<dbReference type="InterPro" id="IPR015815">
    <property type="entry name" value="HIBADH-related"/>
</dbReference>
<comment type="caution">
    <text evidence="7">The sequence shown here is derived from an EMBL/GenBank/DDBJ whole genome shotgun (WGS) entry which is preliminary data.</text>
</comment>
<dbReference type="Gene3D" id="3.40.50.720">
    <property type="entry name" value="NAD(P)-binding Rossmann-like Domain"/>
    <property type="match status" value="1"/>
</dbReference>
<dbReference type="GO" id="GO:0016054">
    <property type="term" value="P:organic acid catabolic process"/>
    <property type="evidence" value="ECO:0007669"/>
    <property type="project" value="UniProtKB-ARBA"/>
</dbReference>
<organism evidence="7 8">
    <name type="scientific">Gracilibacillus boraciitolerans JCM 21714</name>
    <dbReference type="NCBI Taxonomy" id="1298598"/>
    <lineage>
        <taxon>Bacteria</taxon>
        <taxon>Bacillati</taxon>
        <taxon>Bacillota</taxon>
        <taxon>Bacilli</taxon>
        <taxon>Bacillales</taxon>
        <taxon>Bacillaceae</taxon>
        <taxon>Gracilibacillus</taxon>
    </lineage>
</organism>
<dbReference type="InterPro" id="IPR029154">
    <property type="entry name" value="HIBADH-like_NADP-bd"/>
</dbReference>
<dbReference type="GO" id="GO:0050661">
    <property type="term" value="F:NADP binding"/>
    <property type="evidence" value="ECO:0007669"/>
    <property type="project" value="InterPro"/>
</dbReference>
<evidence type="ECO:0000259" key="6">
    <source>
        <dbReference type="Pfam" id="PF14833"/>
    </source>
</evidence>
<dbReference type="NCBIfam" id="NF008592">
    <property type="entry name" value="PRK11559.1"/>
    <property type="match status" value="1"/>
</dbReference>
<evidence type="ECO:0000256" key="3">
    <source>
        <dbReference type="ARBA" id="ARBA00023027"/>
    </source>
</evidence>
<dbReference type="Pfam" id="PF14833">
    <property type="entry name" value="NAD_binding_11"/>
    <property type="match status" value="1"/>
</dbReference>
<dbReference type="InterPro" id="IPR006115">
    <property type="entry name" value="6PGDH_NADP-bd"/>
</dbReference>
<gene>
    <name evidence="7" type="ORF">JCM21714_4636</name>
</gene>
<dbReference type="EMBL" id="BAVS01000056">
    <property type="protein sequence ID" value="GAE95400.1"/>
    <property type="molecule type" value="Genomic_DNA"/>
</dbReference>
<dbReference type="Pfam" id="PF03446">
    <property type="entry name" value="NAD_binding_2"/>
    <property type="match status" value="1"/>
</dbReference>
<dbReference type="GO" id="GO:0046487">
    <property type="term" value="P:glyoxylate metabolic process"/>
    <property type="evidence" value="ECO:0007669"/>
    <property type="project" value="InterPro"/>
</dbReference>
<feature type="domain" description="3-hydroxyisobutyrate dehydrogenase-like NAD-binding" evidence="6">
    <location>
        <begin position="164"/>
        <end position="284"/>
    </location>
</feature>
<dbReference type="STRING" id="1298598.JCM21714_4636"/>
<dbReference type="eggNOG" id="COG2084">
    <property type="taxonomic scope" value="Bacteria"/>
</dbReference>
<dbReference type="InterPro" id="IPR036291">
    <property type="entry name" value="NAD(P)-bd_dom_sf"/>
</dbReference>
<keyword evidence="2" id="KW-0560">Oxidoreductase</keyword>
<dbReference type="Proteomes" id="UP000019102">
    <property type="component" value="Unassembled WGS sequence"/>
</dbReference>
<sequence>MKIGFIGLGIMGKPMAFNLLKNNFELKAFDLNENARKEVVEKGGMEVFSSQEATEGSDVLITMLPTSGIIENVLFGKDGVSKSLKKDAVVINMSSVSPVESVKWAERLNENGVEYLDAPVSGGEPKAIDGTLAIMVGGKEEVFNKTLPILEAMGEEITLVGGIGSGSTTKLANQILVNVTIAAIGEAVVLASKAGVDIEKMYQAIRGGLAGSTVLDAKMPLIIERNFKPGGRIEINLKDLLNVQATGRELQTPLPLTTNVIEMFQSLKAHGKQTDDHSGLIQYYEQVANYQVPKGGSK</sequence>
<keyword evidence="8" id="KW-1185">Reference proteome</keyword>
<dbReference type="AlphaFoldDB" id="W4VPW2"/>
<dbReference type="InterPro" id="IPR008927">
    <property type="entry name" value="6-PGluconate_DH-like_C_sf"/>
</dbReference>
<dbReference type="InterPro" id="IPR002204">
    <property type="entry name" value="3-OH-isobutyrate_DH-rel_CS"/>
</dbReference>
<comment type="similarity">
    <text evidence="1">Belongs to the HIBADH-related family.</text>
</comment>